<name>A0A6A5T877_9PLEO</name>
<sequence length="204" mass="22803">MAETLCGVCHTAQKKYKCPTCALPYCSIPCFKLHKPTHANETPTPAPTVPPEPDIPKPLPPKPLPKYLQSTRDFSLIATNPKYENLLKMHPSLLPTLQKVYAKTIEPYPEEVNRRGGYRGRGFGGRGRGRGRGGWHGNRDEVRKWTEKKGDADAMRLMKKIREGENGDDEMAALSEFVRLVQEVPTSKDMGNTGIRRGGDLHIV</sequence>
<dbReference type="InterPro" id="IPR013087">
    <property type="entry name" value="Znf_C2H2_type"/>
</dbReference>
<dbReference type="InterPro" id="IPR007529">
    <property type="entry name" value="Znf_HIT"/>
</dbReference>
<feature type="region of interest" description="Disordered" evidence="5">
    <location>
        <begin position="116"/>
        <end position="141"/>
    </location>
</feature>
<evidence type="ECO:0000313" key="8">
    <source>
        <dbReference type="EMBL" id="KAF1948430.1"/>
    </source>
</evidence>
<dbReference type="PANTHER" id="PTHR13483">
    <property type="entry name" value="BOX C_D SNORNA PROTEIN 1-RELATED"/>
    <property type="match status" value="1"/>
</dbReference>
<dbReference type="PROSITE" id="PS51083">
    <property type="entry name" value="ZF_HIT"/>
    <property type="match status" value="1"/>
</dbReference>
<protein>
    <recommendedName>
        <fullName evidence="10">HIT-type domain-containing protein</fullName>
    </recommendedName>
</protein>
<dbReference type="Pfam" id="PF04438">
    <property type="entry name" value="zf-HIT"/>
    <property type="match status" value="1"/>
</dbReference>
<dbReference type="GO" id="GO:0070761">
    <property type="term" value="C:pre-snoRNP complex"/>
    <property type="evidence" value="ECO:0007669"/>
    <property type="project" value="TreeGrafter"/>
</dbReference>
<dbReference type="PROSITE" id="PS00028">
    <property type="entry name" value="ZINC_FINGER_C2H2_1"/>
    <property type="match status" value="1"/>
</dbReference>
<proteinExistence type="predicted"/>
<dbReference type="Proteomes" id="UP000800035">
    <property type="component" value="Unassembled WGS sequence"/>
</dbReference>
<evidence type="ECO:0000256" key="5">
    <source>
        <dbReference type="SAM" id="MobiDB-lite"/>
    </source>
</evidence>
<dbReference type="EMBL" id="ML977059">
    <property type="protein sequence ID" value="KAF1948430.1"/>
    <property type="molecule type" value="Genomic_DNA"/>
</dbReference>
<gene>
    <name evidence="8" type="ORF">CC80DRAFT_431618</name>
</gene>
<dbReference type="GO" id="GO:0000463">
    <property type="term" value="P:maturation of LSU-rRNA from tricistronic rRNA transcript (SSU-rRNA, 5.8S rRNA, LSU-rRNA)"/>
    <property type="evidence" value="ECO:0007669"/>
    <property type="project" value="TreeGrafter"/>
</dbReference>
<evidence type="ECO:0000256" key="1">
    <source>
        <dbReference type="ARBA" id="ARBA00022723"/>
    </source>
</evidence>
<dbReference type="PROSITE" id="PS50157">
    <property type="entry name" value="ZINC_FINGER_C2H2_2"/>
    <property type="match status" value="1"/>
</dbReference>
<evidence type="ECO:0000259" key="7">
    <source>
        <dbReference type="PROSITE" id="PS51083"/>
    </source>
</evidence>
<dbReference type="GO" id="GO:0008270">
    <property type="term" value="F:zinc ion binding"/>
    <property type="evidence" value="ECO:0007669"/>
    <property type="project" value="UniProtKB-UniRule"/>
</dbReference>
<keyword evidence="9" id="KW-1185">Reference proteome</keyword>
<dbReference type="AlphaFoldDB" id="A0A6A5T877"/>
<evidence type="ECO:0000313" key="9">
    <source>
        <dbReference type="Proteomes" id="UP000800035"/>
    </source>
</evidence>
<evidence type="ECO:0008006" key="10">
    <source>
        <dbReference type="Google" id="ProtNLM"/>
    </source>
</evidence>
<dbReference type="PANTHER" id="PTHR13483:SF11">
    <property type="entry name" value="ZINC FINGER HIT DOMAIN-CONTAINING PROTEIN 3"/>
    <property type="match status" value="1"/>
</dbReference>
<dbReference type="InterPro" id="IPR051639">
    <property type="entry name" value="BCD1"/>
</dbReference>
<evidence type="ECO:0000256" key="4">
    <source>
        <dbReference type="PROSITE-ProRule" id="PRU00453"/>
    </source>
</evidence>
<evidence type="ECO:0000256" key="2">
    <source>
        <dbReference type="ARBA" id="ARBA00022771"/>
    </source>
</evidence>
<accession>A0A6A5T877</accession>
<dbReference type="OrthoDB" id="18412at2759"/>
<feature type="domain" description="C2H2-type" evidence="6">
    <location>
        <begin position="16"/>
        <end position="43"/>
    </location>
</feature>
<dbReference type="Gene3D" id="3.30.60.190">
    <property type="match status" value="1"/>
</dbReference>
<dbReference type="GO" id="GO:0005634">
    <property type="term" value="C:nucleus"/>
    <property type="evidence" value="ECO:0007669"/>
    <property type="project" value="TreeGrafter"/>
</dbReference>
<dbReference type="CDD" id="cd23024">
    <property type="entry name" value="zf-HIT_ZNHIT2-3"/>
    <property type="match status" value="1"/>
</dbReference>
<evidence type="ECO:0000256" key="3">
    <source>
        <dbReference type="ARBA" id="ARBA00022833"/>
    </source>
</evidence>
<dbReference type="SUPFAM" id="SSF144232">
    <property type="entry name" value="HIT/MYND zinc finger-like"/>
    <property type="match status" value="1"/>
</dbReference>
<evidence type="ECO:0000259" key="6">
    <source>
        <dbReference type="PROSITE" id="PS50157"/>
    </source>
</evidence>
<keyword evidence="3" id="KW-0862">Zinc</keyword>
<keyword evidence="1" id="KW-0479">Metal-binding</keyword>
<dbReference type="GO" id="GO:0000492">
    <property type="term" value="P:box C/D snoRNP assembly"/>
    <property type="evidence" value="ECO:0007669"/>
    <property type="project" value="TreeGrafter"/>
</dbReference>
<dbReference type="GO" id="GO:0048254">
    <property type="term" value="P:snoRNA localization"/>
    <property type="evidence" value="ECO:0007669"/>
    <property type="project" value="TreeGrafter"/>
</dbReference>
<feature type="domain" description="HIT-type" evidence="7">
    <location>
        <begin position="6"/>
        <end position="39"/>
    </location>
</feature>
<reference evidence="8" key="1">
    <citation type="journal article" date="2020" name="Stud. Mycol.">
        <title>101 Dothideomycetes genomes: a test case for predicting lifestyles and emergence of pathogens.</title>
        <authorList>
            <person name="Haridas S."/>
            <person name="Albert R."/>
            <person name="Binder M."/>
            <person name="Bloem J."/>
            <person name="Labutti K."/>
            <person name="Salamov A."/>
            <person name="Andreopoulos B."/>
            <person name="Baker S."/>
            <person name="Barry K."/>
            <person name="Bills G."/>
            <person name="Bluhm B."/>
            <person name="Cannon C."/>
            <person name="Castanera R."/>
            <person name="Culley D."/>
            <person name="Daum C."/>
            <person name="Ezra D."/>
            <person name="Gonzalez J."/>
            <person name="Henrissat B."/>
            <person name="Kuo A."/>
            <person name="Liang C."/>
            <person name="Lipzen A."/>
            <person name="Lutzoni F."/>
            <person name="Magnuson J."/>
            <person name="Mondo S."/>
            <person name="Nolan M."/>
            <person name="Ohm R."/>
            <person name="Pangilinan J."/>
            <person name="Park H.-J."/>
            <person name="Ramirez L."/>
            <person name="Alfaro M."/>
            <person name="Sun H."/>
            <person name="Tritt A."/>
            <person name="Yoshinaga Y."/>
            <person name="Zwiers L.-H."/>
            <person name="Turgeon B."/>
            <person name="Goodwin S."/>
            <person name="Spatafora J."/>
            <person name="Crous P."/>
            <person name="Grigoriev I."/>
        </authorList>
    </citation>
    <scope>NUCLEOTIDE SEQUENCE</scope>
    <source>
        <strain evidence="8">CBS 675.92</strain>
    </source>
</reference>
<keyword evidence="2 4" id="KW-0863">Zinc-finger</keyword>
<organism evidence="8 9">
    <name type="scientific">Byssothecium circinans</name>
    <dbReference type="NCBI Taxonomy" id="147558"/>
    <lineage>
        <taxon>Eukaryota</taxon>
        <taxon>Fungi</taxon>
        <taxon>Dikarya</taxon>
        <taxon>Ascomycota</taxon>
        <taxon>Pezizomycotina</taxon>
        <taxon>Dothideomycetes</taxon>
        <taxon>Pleosporomycetidae</taxon>
        <taxon>Pleosporales</taxon>
        <taxon>Massarineae</taxon>
        <taxon>Massarinaceae</taxon>
        <taxon>Byssothecium</taxon>
    </lineage>
</organism>